<dbReference type="EMBL" id="GBRH01202132">
    <property type="protein sequence ID" value="JAD95763.1"/>
    <property type="molecule type" value="Transcribed_RNA"/>
</dbReference>
<evidence type="ECO:0000313" key="1">
    <source>
        <dbReference type="EMBL" id="JAD95763.1"/>
    </source>
</evidence>
<reference evidence="1" key="1">
    <citation type="submission" date="2014-09" db="EMBL/GenBank/DDBJ databases">
        <authorList>
            <person name="Magalhaes I.L.F."/>
            <person name="Oliveira U."/>
            <person name="Santos F.R."/>
            <person name="Vidigal T.H.D.A."/>
            <person name="Brescovit A.D."/>
            <person name="Santos A.J."/>
        </authorList>
    </citation>
    <scope>NUCLEOTIDE SEQUENCE</scope>
    <source>
        <tissue evidence="1">Shoot tissue taken approximately 20 cm above the soil surface</tissue>
    </source>
</reference>
<reference evidence="1" key="2">
    <citation type="journal article" date="2015" name="Data Brief">
        <title>Shoot transcriptome of the giant reed, Arundo donax.</title>
        <authorList>
            <person name="Barrero R.A."/>
            <person name="Guerrero F.D."/>
            <person name="Moolhuijzen P."/>
            <person name="Goolsby J.A."/>
            <person name="Tidwell J."/>
            <person name="Bellgard S.E."/>
            <person name="Bellgard M.I."/>
        </authorList>
    </citation>
    <scope>NUCLEOTIDE SEQUENCE</scope>
    <source>
        <tissue evidence="1">Shoot tissue taken approximately 20 cm above the soil surface</tissue>
    </source>
</reference>
<name>A0A0A9E9Q1_ARUDO</name>
<dbReference type="AlphaFoldDB" id="A0A0A9E9Q1"/>
<protein>
    <submittedName>
        <fullName evidence="1">Uncharacterized protein</fullName>
    </submittedName>
</protein>
<sequence length="32" mass="3685">MMGQQFACQFLVGLPPGLSMWVRQWFSKPASR</sequence>
<accession>A0A0A9E9Q1</accession>
<organism evidence="1">
    <name type="scientific">Arundo donax</name>
    <name type="common">Giant reed</name>
    <name type="synonym">Donax arundinaceus</name>
    <dbReference type="NCBI Taxonomy" id="35708"/>
    <lineage>
        <taxon>Eukaryota</taxon>
        <taxon>Viridiplantae</taxon>
        <taxon>Streptophyta</taxon>
        <taxon>Embryophyta</taxon>
        <taxon>Tracheophyta</taxon>
        <taxon>Spermatophyta</taxon>
        <taxon>Magnoliopsida</taxon>
        <taxon>Liliopsida</taxon>
        <taxon>Poales</taxon>
        <taxon>Poaceae</taxon>
        <taxon>PACMAD clade</taxon>
        <taxon>Arundinoideae</taxon>
        <taxon>Arundineae</taxon>
        <taxon>Arundo</taxon>
    </lineage>
</organism>
<proteinExistence type="predicted"/>